<dbReference type="InterPro" id="IPR001509">
    <property type="entry name" value="Epimerase_deHydtase"/>
</dbReference>
<dbReference type="PANTHER" id="PTHR43103">
    <property type="entry name" value="NUCLEOSIDE-DIPHOSPHATE-SUGAR EPIMERASE"/>
    <property type="match status" value="1"/>
</dbReference>
<keyword evidence="3" id="KW-0520">NAD</keyword>
<dbReference type="OrthoDB" id="199183at2157"/>
<dbReference type="EMBL" id="FOYS01000003">
    <property type="protein sequence ID" value="SFR50119.1"/>
    <property type="molecule type" value="Genomic_DNA"/>
</dbReference>
<gene>
    <name evidence="5" type="ORF">SAMN04488124_1849</name>
</gene>
<dbReference type="Gene3D" id="3.40.50.720">
    <property type="entry name" value="NAD(P)-binding Rossmann-like Domain"/>
    <property type="match status" value="1"/>
</dbReference>
<dbReference type="STRING" id="555875.SAMN04488124_1849"/>
<proteinExistence type="inferred from homology"/>
<dbReference type="Proteomes" id="UP000243250">
    <property type="component" value="Unassembled WGS sequence"/>
</dbReference>
<organism evidence="5 6">
    <name type="scientific">Halogeometricum limi</name>
    <dbReference type="NCBI Taxonomy" id="555875"/>
    <lineage>
        <taxon>Archaea</taxon>
        <taxon>Methanobacteriati</taxon>
        <taxon>Methanobacteriota</taxon>
        <taxon>Stenosarchaea group</taxon>
        <taxon>Halobacteria</taxon>
        <taxon>Halobacteriales</taxon>
        <taxon>Haloferacaceae</taxon>
        <taxon>Halogeometricum</taxon>
    </lineage>
</organism>
<keyword evidence="6" id="KW-1185">Reference proteome</keyword>
<dbReference type="InterPro" id="IPR036291">
    <property type="entry name" value="NAD(P)-bd_dom_sf"/>
</dbReference>
<evidence type="ECO:0000256" key="2">
    <source>
        <dbReference type="ARBA" id="ARBA00023002"/>
    </source>
</evidence>
<evidence type="ECO:0000313" key="5">
    <source>
        <dbReference type="EMBL" id="SFR50119.1"/>
    </source>
</evidence>
<evidence type="ECO:0000313" key="6">
    <source>
        <dbReference type="Proteomes" id="UP000243250"/>
    </source>
</evidence>
<feature type="domain" description="NAD-dependent epimerase/dehydratase" evidence="4">
    <location>
        <begin position="4"/>
        <end position="169"/>
    </location>
</feature>
<comment type="similarity">
    <text evidence="1">Belongs to the NAD(P)-dependent epimerase/dehydratase family.</text>
</comment>
<accession>A0A1I6H6N7</accession>
<dbReference type="SUPFAM" id="SSF51735">
    <property type="entry name" value="NAD(P)-binding Rossmann-fold domains"/>
    <property type="match status" value="1"/>
</dbReference>
<dbReference type="AlphaFoldDB" id="A0A1I6H6N7"/>
<evidence type="ECO:0000256" key="3">
    <source>
        <dbReference type="ARBA" id="ARBA00023027"/>
    </source>
</evidence>
<dbReference type="CDD" id="cd08946">
    <property type="entry name" value="SDR_e"/>
    <property type="match status" value="1"/>
</dbReference>
<protein>
    <submittedName>
        <fullName evidence="5">NAD dependent epimerase/dehydratase family protein</fullName>
    </submittedName>
</protein>
<dbReference type="PANTHER" id="PTHR43103:SF5">
    <property type="entry name" value="4-EPIMERASE, PUTATIVE (AFU_ORTHOLOGUE AFUA_7G00360)-RELATED"/>
    <property type="match status" value="1"/>
</dbReference>
<keyword evidence="2" id="KW-0560">Oxidoreductase</keyword>
<dbReference type="Pfam" id="PF01370">
    <property type="entry name" value="Epimerase"/>
    <property type="match status" value="1"/>
</dbReference>
<sequence length="256" mass="27697">MTDIALTGAAGNVGRVVRDAFGDDHAVTAFTHSEHDDVESELLDVTDADEVAAKLDGFDVVLHLAGVSSPEADWESVSEVNVQGTKHVLDAAVENDIDRVVFASSNHAVGTYNADARHTEQMTLGVAEAVSGDAQTSPDSFYGVSKAACENLTNFYANRHGLEVVNLRIGWYLTEEDLRSTVAEADPERAAFARATWLGPRDCREVHRTAVTADLSESPVTLNAVSRNDDRFHTLTETMQHLGYEPRENAAEVLDG</sequence>
<evidence type="ECO:0000259" key="4">
    <source>
        <dbReference type="Pfam" id="PF01370"/>
    </source>
</evidence>
<evidence type="ECO:0000256" key="1">
    <source>
        <dbReference type="ARBA" id="ARBA00007637"/>
    </source>
</evidence>
<reference evidence="6" key="1">
    <citation type="submission" date="2016-10" db="EMBL/GenBank/DDBJ databases">
        <authorList>
            <person name="Varghese N."/>
            <person name="Submissions S."/>
        </authorList>
    </citation>
    <scope>NUCLEOTIDE SEQUENCE [LARGE SCALE GENOMIC DNA]</scope>
    <source>
        <strain evidence="6">CGMCC 1.8711</strain>
    </source>
</reference>
<name>A0A1I6H6N7_9EURY</name>
<dbReference type="RefSeq" id="WP_089879692.1">
    <property type="nucleotide sequence ID" value="NZ_FOYS01000003.1"/>
</dbReference>
<dbReference type="GO" id="GO:0016491">
    <property type="term" value="F:oxidoreductase activity"/>
    <property type="evidence" value="ECO:0007669"/>
    <property type="project" value="UniProtKB-KW"/>
</dbReference>